<dbReference type="Pfam" id="PF10719">
    <property type="entry name" value="ComFB"/>
    <property type="match status" value="1"/>
</dbReference>
<organism evidence="1 2">
    <name type="scientific">Candidatus Intestinimonas pullistercoris</name>
    <dbReference type="NCBI Taxonomy" id="2838623"/>
    <lineage>
        <taxon>Bacteria</taxon>
        <taxon>Bacillati</taxon>
        <taxon>Bacillota</taxon>
        <taxon>Clostridia</taxon>
        <taxon>Eubacteriales</taxon>
        <taxon>Intestinimonas</taxon>
    </lineage>
</organism>
<dbReference type="Proteomes" id="UP000823882">
    <property type="component" value="Unassembled WGS sequence"/>
</dbReference>
<protein>
    <submittedName>
        <fullName evidence="1">Late competence development ComFB family protein</fullName>
    </submittedName>
</protein>
<reference evidence="1" key="1">
    <citation type="journal article" date="2021" name="PeerJ">
        <title>Extensive microbial diversity within the chicken gut microbiome revealed by metagenomics and culture.</title>
        <authorList>
            <person name="Gilroy R."/>
            <person name="Ravi A."/>
            <person name="Getino M."/>
            <person name="Pursley I."/>
            <person name="Horton D.L."/>
            <person name="Alikhan N.F."/>
            <person name="Baker D."/>
            <person name="Gharbi K."/>
            <person name="Hall N."/>
            <person name="Watson M."/>
            <person name="Adriaenssens E.M."/>
            <person name="Foster-Nyarko E."/>
            <person name="Jarju S."/>
            <person name="Secka A."/>
            <person name="Antonio M."/>
            <person name="Oren A."/>
            <person name="Chaudhuri R.R."/>
            <person name="La Ragione R."/>
            <person name="Hildebrand F."/>
            <person name="Pallen M.J."/>
        </authorList>
    </citation>
    <scope>NUCLEOTIDE SEQUENCE</scope>
    <source>
        <strain evidence="1">CHK186-1790</strain>
    </source>
</reference>
<name>A0A9D2P1U3_9FIRM</name>
<accession>A0A9D2P1U3</accession>
<proteinExistence type="predicted"/>
<comment type="caution">
    <text evidence="1">The sequence shown here is derived from an EMBL/GenBank/DDBJ whole genome shotgun (WGS) entry which is preliminary data.</text>
</comment>
<dbReference type="InterPro" id="IPR019657">
    <property type="entry name" value="ComFB"/>
</dbReference>
<reference evidence="1" key="2">
    <citation type="submission" date="2021-04" db="EMBL/GenBank/DDBJ databases">
        <authorList>
            <person name="Gilroy R."/>
        </authorList>
    </citation>
    <scope>NUCLEOTIDE SEQUENCE</scope>
    <source>
        <strain evidence="1">CHK186-1790</strain>
    </source>
</reference>
<sequence length="80" mass="8916">MEILLEELFDKMKDQLGCCTCEECRSDIIALALNQLPPHYVRTPKGEMLSKLDQLSSQNSTDALAALTQAVEKVKASPRH</sequence>
<evidence type="ECO:0000313" key="1">
    <source>
        <dbReference type="EMBL" id="HJC41899.1"/>
    </source>
</evidence>
<dbReference type="EMBL" id="DWWJ01000190">
    <property type="protein sequence ID" value="HJC41899.1"/>
    <property type="molecule type" value="Genomic_DNA"/>
</dbReference>
<gene>
    <name evidence="1" type="ORF">H9701_10175</name>
</gene>
<dbReference type="AlphaFoldDB" id="A0A9D2P1U3"/>
<evidence type="ECO:0000313" key="2">
    <source>
        <dbReference type="Proteomes" id="UP000823882"/>
    </source>
</evidence>